<dbReference type="Pfam" id="PF11325">
    <property type="entry name" value="DUF3127"/>
    <property type="match status" value="1"/>
</dbReference>
<evidence type="ECO:0000313" key="1">
    <source>
        <dbReference type="EMBL" id="DAF57952.1"/>
    </source>
</evidence>
<name>A0A8S5T492_9CAUD</name>
<dbReference type="InterPro" id="IPR021474">
    <property type="entry name" value="DUF3127"/>
</dbReference>
<organism evidence="1">
    <name type="scientific">Siphoviridae sp. ctfbh2</name>
    <dbReference type="NCBI Taxonomy" id="2827909"/>
    <lineage>
        <taxon>Viruses</taxon>
        <taxon>Duplodnaviria</taxon>
        <taxon>Heunggongvirae</taxon>
        <taxon>Uroviricota</taxon>
        <taxon>Caudoviricetes</taxon>
    </lineage>
</organism>
<dbReference type="EMBL" id="BK032744">
    <property type="protein sequence ID" value="DAF57952.1"/>
    <property type="molecule type" value="Genomic_DNA"/>
</dbReference>
<reference evidence="1" key="1">
    <citation type="journal article" date="2021" name="Proc. Natl. Acad. Sci. U.S.A.">
        <title>A Catalog of Tens of Thousands of Viruses from Human Metagenomes Reveals Hidden Associations with Chronic Diseases.</title>
        <authorList>
            <person name="Tisza M.J."/>
            <person name="Buck C.B."/>
        </authorList>
    </citation>
    <scope>NUCLEOTIDE SEQUENCE</scope>
    <source>
        <strain evidence="1">Ctfbh2</strain>
    </source>
</reference>
<evidence type="ECO:0008006" key="2">
    <source>
        <dbReference type="Google" id="ProtNLM"/>
    </source>
</evidence>
<protein>
    <recommendedName>
        <fullName evidence="2">DUF3127 domain-containing protein</fullName>
    </recommendedName>
</protein>
<sequence>MKCEAEGIIEVELPSTMGTTSKGKDFEKREYVLRNNDLYKKMMRFSIISYDGPIEDAPAVGDHVRVKFTVEARESNGRWFNDVKAYRLEKVYQ</sequence>
<accession>A0A8S5T492</accession>
<proteinExistence type="predicted"/>